<reference evidence="2" key="1">
    <citation type="submission" date="2016-10" db="EMBL/GenBank/DDBJ databases">
        <authorList>
            <person name="Varghese N."/>
            <person name="Submissions S."/>
        </authorList>
    </citation>
    <scope>NUCLEOTIDE SEQUENCE [LARGE SCALE GENOMIC DNA]</scope>
    <source>
        <strain evidence="2">LMG 26031</strain>
    </source>
</reference>
<evidence type="ECO:0000313" key="1">
    <source>
        <dbReference type="EMBL" id="SEK06309.1"/>
    </source>
</evidence>
<organism evidence="1 2">
    <name type="scientific">Paraburkholderia diazotrophica</name>
    <dbReference type="NCBI Taxonomy" id="667676"/>
    <lineage>
        <taxon>Bacteria</taxon>
        <taxon>Pseudomonadati</taxon>
        <taxon>Pseudomonadota</taxon>
        <taxon>Betaproteobacteria</taxon>
        <taxon>Burkholderiales</taxon>
        <taxon>Burkholderiaceae</taxon>
        <taxon>Paraburkholderia</taxon>
    </lineage>
</organism>
<proteinExistence type="predicted"/>
<dbReference type="EMBL" id="FNYE01000036">
    <property type="protein sequence ID" value="SEK06309.1"/>
    <property type="molecule type" value="Genomic_DNA"/>
</dbReference>
<keyword evidence="2" id="KW-1185">Reference proteome</keyword>
<name>A0A1H7DX15_9BURK</name>
<sequence>MRSCLLSCNVPVPPHLSRLPVLIRMVTDGLGRCIQVRMKCGTSSKACSLTHPFPGGDLKLTARQSQVPP</sequence>
<evidence type="ECO:0000313" key="2">
    <source>
        <dbReference type="Proteomes" id="UP000198866"/>
    </source>
</evidence>
<accession>A0A1H7DX15</accession>
<dbReference type="AlphaFoldDB" id="A0A1H7DX15"/>
<protein>
    <submittedName>
        <fullName evidence="1">Uncharacterized protein</fullName>
    </submittedName>
</protein>
<dbReference type="Proteomes" id="UP000198866">
    <property type="component" value="Unassembled WGS sequence"/>
</dbReference>
<gene>
    <name evidence="1" type="ORF">SAMN05192539_103665</name>
</gene>